<proteinExistence type="predicted"/>
<dbReference type="Proteomes" id="UP001178461">
    <property type="component" value="Chromosome 7"/>
</dbReference>
<gene>
    <name evidence="2" type="ORF">PODLI_1B040661</name>
</gene>
<name>A0AA35P8X5_9SAUR</name>
<evidence type="ECO:0000256" key="1">
    <source>
        <dbReference type="SAM" id="MobiDB-lite"/>
    </source>
</evidence>
<reference evidence="2" key="1">
    <citation type="submission" date="2022-12" db="EMBL/GenBank/DDBJ databases">
        <authorList>
            <person name="Alioto T."/>
            <person name="Alioto T."/>
            <person name="Gomez Garrido J."/>
        </authorList>
    </citation>
    <scope>NUCLEOTIDE SEQUENCE</scope>
</reference>
<dbReference type="AlphaFoldDB" id="A0AA35P8X5"/>
<protein>
    <submittedName>
        <fullName evidence="2">Uncharacterized protein</fullName>
    </submittedName>
</protein>
<organism evidence="2 3">
    <name type="scientific">Podarcis lilfordi</name>
    <name type="common">Lilford's wall lizard</name>
    <dbReference type="NCBI Taxonomy" id="74358"/>
    <lineage>
        <taxon>Eukaryota</taxon>
        <taxon>Metazoa</taxon>
        <taxon>Chordata</taxon>
        <taxon>Craniata</taxon>
        <taxon>Vertebrata</taxon>
        <taxon>Euteleostomi</taxon>
        <taxon>Lepidosauria</taxon>
        <taxon>Squamata</taxon>
        <taxon>Bifurcata</taxon>
        <taxon>Unidentata</taxon>
        <taxon>Episquamata</taxon>
        <taxon>Laterata</taxon>
        <taxon>Lacertibaenia</taxon>
        <taxon>Lacertidae</taxon>
        <taxon>Podarcis</taxon>
    </lineage>
</organism>
<feature type="compositionally biased region" description="Basic residues" evidence="1">
    <location>
        <begin position="71"/>
        <end position="84"/>
    </location>
</feature>
<accession>A0AA35P8X5</accession>
<dbReference type="EMBL" id="OX395132">
    <property type="protein sequence ID" value="CAI5779981.1"/>
    <property type="molecule type" value="Genomic_DNA"/>
</dbReference>
<feature type="region of interest" description="Disordered" evidence="1">
    <location>
        <begin position="53"/>
        <end position="91"/>
    </location>
</feature>
<keyword evidence="3" id="KW-1185">Reference proteome</keyword>
<evidence type="ECO:0000313" key="3">
    <source>
        <dbReference type="Proteomes" id="UP001178461"/>
    </source>
</evidence>
<evidence type="ECO:0000313" key="2">
    <source>
        <dbReference type="EMBL" id="CAI5779981.1"/>
    </source>
</evidence>
<sequence length="158" mass="18113">MTRRSLIAVRRGVVYFSRLIRSRKTVPPACAAALTDWRFPFDFLVWGAGRAAGRKTNRQSPGQPWAEVVGRRRKKAGRRRKGALRHPNSSLWRLSGRPETENIGLAIVEEESTKNSCEFIRYLEPEIHWMTPYFVCVVDTDRAPKRAAAAYFSSEDNF</sequence>